<dbReference type="Proteomes" id="UP000546642">
    <property type="component" value="Unassembled WGS sequence"/>
</dbReference>
<sequence>MSDEVGVNVVKGKSKGEAAEMLAEAMVGLTDTFESMLEDIRSPAAEVPVRLGYDKFREDTSVFLGELQNHGLQLSENIQSGASAAAKNDYDSSEDFDSPWPGLSREVNG</sequence>
<keyword evidence="3" id="KW-1185">Reference proteome</keyword>
<protein>
    <submittedName>
        <fullName evidence="2">Uncharacterized protein</fullName>
    </submittedName>
</protein>
<dbReference type="RefSeq" id="WP_343070407.1">
    <property type="nucleotide sequence ID" value="NZ_JACHDS010000001.1"/>
</dbReference>
<organism evidence="2 3">
    <name type="scientific">Nocardiopsis mwathae</name>
    <dbReference type="NCBI Taxonomy" id="1472723"/>
    <lineage>
        <taxon>Bacteria</taxon>
        <taxon>Bacillati</taxon>
        <taxon>Actinomycetota</taxon>
        <taxon>Actinomycetes</taxon>
        <taxon>Streptosporangiales</taxon>
        <taxon>Nocardiopsidaceae</taxon>
        <taxon>Nocardiopsis</taxon>
    </lineage>
</organism>
<accession>A0A7X0D4C1</accession>
<dbReference type="EMBL" id="JACHDS010000001">
    <property type="protein sequence ID" value="MBB6170601.1"/>
    <property type="molecule type" value="Genomic_DNA"/>
</dbReference>
<proteinExistence type="predicted"/>
<evidence type="ECO:0000313" key="2">
    <source>
        <dbReference type="EMBL" id="MBB6170601.1"/>
    </source>
</evidence>
<evidence type="ECO:0000313" key="3">
    <source>
        <dbReference type="Proteomes" id="UP000546642"/>
    </source>
</evidence>
<reference evidence="2 3" key="1">
    <citation type="submission" date="2020-08" db="EMBL/GenBank/DDBJ databases">
        <title>Sequencing the genomes of 1000 actinobacteria strains.</title>
        <authorList>
            <person name="Klenk H.-P."/>
        </authorList>
    </citation>
    <scope>NUCLEOTIDE SEQUENCE [LARGE SCALE GENOMIC DNA]</scope>
    <source>
        <strain evidence="2 3">DSM 46659</strain>
    </source>
</reference>
<name>A0A7X0D4C1_9ACTN</name>
<gene>
    <name evidence="2" type="ORF">HNR23_000661</name>
</gene>
<comment type="caution">
    <text evidence="2">The sequence shown here is derived from an EMBL/GenBank/DDBJ whole genome shotgun (WGS) entry which is preliminary data.</text>
</comment>
<dbReference type="AlphaFoldDB" id="A0A7X0D4C1"/>
<evidence type="ECO:0000256" key="1">
    <source>
        <dbReference type="SAM" id="MobiDB-lite"/>
    </source>
</evidence>
<feature type="region of interest" description="Disordered" evidence="1">
    <location>
        <begin position="78"/>
        <end position="109"/>
    </location>
</feature>